<evidence type="ECO:0000313" key="2">
    <source>
        <dbReference type="Proteomes" id="UP000095472"/>
    </source>
</evidence>
<reference evidence="1 2" key="1">
    <citation type="journal article" date="2016" name="Genome Announc.">
        <title>Draft Genome Sequence of the Thermotolerant Cyanobacterium Desertifilum sp. IPPAS B-1220.</title>
        <authorList>
            <person name="Mironov K.S."/>
            <person name="Sinetova M.A."/>
            <person name="Bolatkhan K."/>
            <person name="Zayadan B.K."/>
            <person name="Ustinova V.V."/>
            <person name="Kupriyanova E.V."/>
            <person name="Skrypnik A.N."/>
            <person name="Gogoleva N.E."/>
            <person name="Gogolev Y.V."/>
            <person name="Los D.A."/>
        </authorList>
    </citation>
    <scope>NUCLEOTIDE SEQUENCE [LARGE SCALE GENOMIC DNA]</scope>
    <source>
        <strain evidence="1 2">IPPAS B-1220</strain>
    </source>
</reference>
<name>A0ACD5H0U7_9CYAN</name>
<sequence length="209" mass="23187">MTRHRGEQKSMAIPTASSCTDKMNAAIADAIEFGISATKDASDTARGVAQNVGTTTHQFVEQGTETIGRVVTPIAENPVVKYATKLPVLSWVMAALGQVDIDKVEQDIEALRQKYPSESPSQISHRIIVDTALQGVPNRAVNQLYSPACPSPVCRRFSGSYRPASRNDLSHRRRLWVLPARTYPSGRSPRHLRTLSRQFWRSQNGIKLY</sequence>
<protein>
    <submittedName>
        <fullName evidence="1">Uncharacterized protein</fullName>
    </submittedName>
</protein>
<gene>
    <name evidence="1" type="ORF">BH720_016955</name>
</gene>
<dbReference type="Proteomes" id="UP000095472">
    <property type="component" value="Chromosome"/>
</dbReference>
<organism evidence="1 2">
    <name type="scientific">Desertifilum tharense IPPAS B-1220</name>
    <dbReference type="NCBI Taxonomy" id="1781255"/>
    <lineage>
        <taxon>Bacteria</taxon>
        <taxon>Bacillati</taxon>
        <taxon>Cyanobacteriota</taxon>
        <taxon>Cyanophyceae</taxon>
        <taxon>Desertifilales</taxon>
        <taxon>Desertifilaceae</taxon>
        <taxon>Desertifilum</taxon>
    </lineage>
</organism>
<evidence type="ECO:0000313" key="1">
    <source>
        <dbReference type="EMBL" id="XPM66762.1"/>
    </source>
</evidence>
<keyword evidence="2" id="KW-1185">Reference proteome</keyword>
<proteinExistence type="predicted"/>
<dbReference type="EMBL" id="CP182909">
    <property type="protein sequence ID" value="XPM66762.1"/>
    <property type="molecule type" value="Genomic_DNA"/>
</dbReference>
<accession>A0ACD5H0U7</accession>